<gene>
    <name evidence="1" type="ORF">ENN50_09485</name>
</gene>
<sequence>AIRTSFVHSSFSGAVLEDAHLSGADFSRALLDGAVLRQADLESAVLREASLRDADLRGASLRSCDCAGSDLSGAYLWKADISFASFEHAVVTSRTVMENGRYGSPEWARRHQAVFDETVALGASPEKMSVPSPLPVNKIEQRIEYGVALDESGSLPYDIYQFRLLKKSVRSWNRMREEQPGAGIRLAGVDVSRKMLDSANLQDADLQNALFRDTDLSYALLMRSDLRNADFREADLTQADLSGADLRGAYLWRANLSWAVLDGVVVDRSTVLDTGHNATAQWAEEHKAVFHEGI</sequence>
<name>A0A831SNJ8_PROAE</name>
<dbReference type="PANTHER" id="PTHR14136">
    <property type="entry name" value="BTB_POZ DOMAIN-CONTAINING PROTEIN KCTD9"/>
    <property type="match status" value="1"/>
</dbReference>
<accession>A0A831SNJ8</accession>
<dbReference type="Proteomes" id="UP000886335">
    <property type="component" value="Unassembled WGS sequence"/>
</dbReference>
<comment type="caution">
    <text evidence="1">The sequence shown here is derived from an EMBL/GenBank/DDBJ whole genome shotgun (WGS) entry which is preliminary data.</text>
</comment>
<dbReference type="AlphaFoldDB" id="A0A831SNJ8"/>
<dbReference type="EMBL" id="DSBW01000214">
    <property type="protein sequence ID" value="HED31887.1"/>
    <property type="molecule type" value="Genomic_DNA"/>
</dbReference>
<dbReference type="InterPro" id="IPR051082">
    <property type="entry name" value="Pentapeptide-BTB/POZ_domain"/>
</dbReference>
<proteinExistence type="predicted"/>
<dbReference type="Gene3D" id="2.160.20.80">
    <property type="entry name" value="E3 ubiquitin-protein ligase SopA"/>
    <property type="match status" value="2"/>
</dbReference>
<feature type="non-terminal residue" evidence="1">
    <location>
        <position position="1"/>
    </location>
</feature>
<evidence type="ECO:0000313" key="1">
    <source>
        <dbReference type="EMBL" id="HED31887.1"/>
    </source>
</evidence>
<protein>
    <submittedName>
        <fullName evidence="1">Pentapeptide repeat-containing protein</fullName>
    </submittedName>
</protein>
<dbReference type="SUPFAM" id="SSF141571">
    <property type="entry name" value="Pentapeptide repeat-like"/>
    <property type="match status" value="2"/>
</dbReference>
<reference evidence="1" key="1">
    <citation type="journal article" date="2020" name="mSystems">
        <title>Genome- and Community-Level Interaction Insights into Carbon Utilization and Element Cycling Functions of Hydrothermarchaeota in Hydrothermal Sediment.</title>
        <authorList>
            <person name="Zhou Z."/>
            <person name="Liu Y."/>
            <person name="Xu W."/>
            <person name="Pan J."/>
            <person name="Luo Z.H."/>
            <person name="Li M."/>
        </authorList>
    </citation>
    <scope>NUCLEOTIDE SEQUENCE [LARGE SCALE GENOMIC DNA]</scope>
    <source>
        <strain evidence="1">SpSt-1181</strain>
    </source>
</reference>
<dbReference type="PANTHER" id="PTHR14136:SF17">
    <property type="entry name" value="BTB_POZ DOMAIN-CONTAINING PROTEIN KCTD9"/>
    <property type="match status" value="1"/>
</dbReference>
<organism evidence="1">
    <name type="scientific">Prosthecochloris aestuarii</name>
    <dbReference type="NCBI Taxonomy" id="1102"/>
    <lineage>
        <taxon>Bacteria</taxon>
        <taxon>Pseudomonadati</taxon>
        <taxon>Chlorobiota</taxon>
        <taxon>Chlorobiia</taxon>
        <taxon>Chlorobiales</taxon>
        <taxon>Chlorobiaceae</taxon>
        <taxon>Prosthecochloris</taxon>
    </lineage>
</organism>
<dbReference type="Pfam" id="PF00805">
    <property type="entry name" value="Pentapeptide"/>
    <property type="match status" value="3"/>
</dbReference>
<dbReference type="InterPro" id="IPR001646">
    <property type="entry name" value="5peptide_repeat"/>
</dbReference>